<dbReference type="PANTHER" id="PTHR44998">
    <property type="match status" value="1"/>
</dbReference>
<dbReference type="SUPFAM" id="SSF53756">
    <property type="entry name" value="UDP-Glycosyltransferase/glycogen phosphorylase"/>
    <property type="match status" value="1"/>
</dbReference>
<gene>
    <name evidence="1" type="ORF">Psal009_01455</name>
</gene>
<dbReference type="SUPFAM" id="SSF48452">
    <property type="entry name" value="TPR-like"/>
    <property type="match status" value="1"/>
</dbReference>
<accession>A0A9Q5V8U7</accession>
<dbReference type="RefSeq" id="WP_016210393.1">
    <property type="nucleotide sequence ID" value="NZ_CP012413.1"/>
</dbReference>
<evidence type="ECO:0000313" key="1">
    <source>
        <dbReference type="EMBL" id="QGO05564.1"/>
    </source>
</evidence>
<dbReference type="GO" id="GO:0006493">
    <property type="term" value="P:protein O-linked glycosylation"/>
    <property type="evidence" value="ECO:0007669"/>
    <property type="project" value="TreeGrafter"/>
</dbReference>
<keyword evidence="2" id="KW-1185">Reference proteome</keyword>
<name>A0A9Q5V8U7_PISSA</name>
<dbReference type="PANTHER" id="PTHR44998:SF1">
    <property type="entry name" value="UDP-N-ACETYLGLUCOSAMINE--PEPTIDE N-ACETYLGLUCOSAMINYLTRANSFERASE 110 KDA SUBUNIT"/>
    <property type="match status" value="1"/>
</dbReference>
<dbReference type="Gene3D" id="3.40.50.11380">
    <property type="match status" value="1"/>
</dbReference>
<proteinExistence type="predicted"/>
<protein>
    <submittedName>
        <fullName evidence="1">O-linked N-acetylglucosamine transferase, SPINDLY family</fullName>
    </submittedName>
</protein>
<dbReference type="AlphaFoldDB" id="A0A9Q5V8U7"/>
<reference evidence="1 2" key="1">
    <citation type="submission" date="2019-04" db="EMBL/GenBank/DDBJ databases">
        <title>Complete genome sequencing of Piscirickettsia salmonis strain Psal-009.</title>
        <authorList>
            <person name="Schober I."/>
            <person name="Bunk B."/>
            <person name="Sproer C."/>
            <person name="Carril G.P."/>
            <person name="Riedel T."/>
            <person name="Flores-Herrera P.A."/>
            <person name="Nourdin-Galindo G."/>
            <person name="Marshall S.H."/>
            <person name="Overmann J."/>
        </authorList>
    </citation>
    <scope>NUCLEOTIDE SEQUENCE [LARGE SCALE GENOMIC DNA]</scope>
    <source>
        <strain evidence="1 2">Psal-009</strain>
    </source>
</reference>
<dbReference type="GeneID" id="66740641"/>
<dbReference type="Gene3D" id="3.40.50.2000">
    <property type="entry name" value="Glycogen Phosphorylase B"/>
    <property type="match status" value="1"/>
</dbReference>
<dbReference type="EMBL" id="CP038908">
    <property type="protein sequence ID" value="QGO05564.1"/>
    <property type="molecule type" value="Genomic_DNA"/>
</dbReference>
<dbReference type="Proteomes" id="UP000422232">
    <property type="component" value="Chromosome"/>
</dbReference>
<dbReference type="Gene3D" id="1.25.40.10">
    <property type="entry name" value="Tetratricopeptide repeat domain"/>
    <property type="match status" value="1"/>
</dbReference>
<organism evidence="1 2">
    <name type="scientific">Piscirickettsia salmonis</name>
    <dbReference type="NCBI Taxonomy" id="1238"/>
    <lineage>
        <taxon>Bacteria</taxon>
        <taxon>Pseudomonadati</taxon>
        <taxon>Pseudomonadota</taxon>
        <taxon>Gammaproteobacteria</taxon>
        <taxon>Thiotrichales</taxon>
        <taxon>Piscirickettsiaceae</taxon>
        <taxon>Piscirickettsia</taxon>
    </lineage>
</organism>
<sequence length="733" mass="85251">MPTIQEKKTQSLLDRANLCFEKNNIPTALTLFLQYLEDNPDDPDILGKVGAIYLHTNQEIKALDYLEKSCNLIVTTGKVSHLLDSYIKNNHEKRGIQYFNQLLDCFDKHFALYTLYKDKDHKSSQDNFIKACQNEPNSNRLLDNIVPLYCDYYYSKSMLSSYEMLYQNQRNSIIINLLYINILLKFNDYQKAKSILLNIIDKMQAVDIITACHLVYFTTTAGCEVTIAKKILTIIQKNKLNIHFIIHYSGINSLRYSYFIKKETLEFFLKLDNKQVLVWPWLPSKALNINNQTLKNIQPQQKDPINLDEILKDNKILIFSFKKPDFIFNYLGLTDSQIKELKESYSSIYTIKEAQEAATTAKKEKIALFCDRGIILFNQYFSETIKNIKKQNKNHIEYDLFIICSDHEKQYMTTDIEETNIISFNSFKPTNAYMLEIIELIKSHKFNLIYYFECGTTYYNYFFPYFRLAKVQITGLGMPHTTGIKEMDYIIQPSSLLDSQEQNKNFSEKLIYIKNILLYKPTGINEYLEPQGLPEGNLYMLHHSHFKIHFAMDEIIKEICQRDPNAKIIIGSKPFYATLITLKHRLKDTLGDQLFKQVVTLPNISVNELCSVLRKADVMLDSFYFSAGTTAAEAIYSCLPIVSFPDIKTSHITKIIEEIYQLLESNLLKQHCIAKSKKDYTDKAIAIATDKSLKQELSHEIKSNLYKLEGQFERASEELTKLLINLSNQDNCH</sequence>
<dbReference type="GO" id="GO:0016757">
    <property type="term" value="F:glycosyltransferase activity"/>
    <property type="evidence" value="ECO:0007669"/>
    <property type="project" value="TreeGrafter"/>
</dbReference>
<keyword evidence="1" id="KW-0808">Transferase</keyword>
<evidence type="ECO:0000313" key="2">
    <source>
        <dbReference type="Proteomes" id="UP000422232"/>
    </source>
</evidence>
<dbReference type="InterPro" id="IPR011990">
    <property type="entry name" value="TPR-like_helical_dom_sf"/>
</dbReference>